<dbReference type="Proteomes" id="UP000006657">
    <property type="component" value="Chromosome"/>
</dbReference>
<evidence type="ECO:0000256" key="4">
    <source>
        <dbReference type="ARBA" id="ARBA00023163"/>
    </source>
</evidence>
<dbReference type="InterPro" id="IPR013249">
    <property type="entry name" value="RNA_pol_sigma70_r4_t2"/>
</dbReference>
<dbReference type="GO" id="GO:0016987">
    <property type="term" value="F:sigma factor activity"/>
    <property type="evidence" value="ECO:0007669"/>
    <property type="project" value="UniProtKB-KW"/>
</dbReference>
<dbReference type="InterPro" id="IPR013325">
    <property type="entry name" value="RNA_pol_sigma_r2"/>
</dbReference>
<dbReference type="STRING" id="709991.Odosp_3481"/>
<dbReference type="Gene3D" id="1.10.1740.10">
    <property type="match status" value="1"/>
</dbReference>
<organism evidence="7 8">
    <name type="scientific">Odoribacter splanchnicus (strain ATCC 29572 / DSM 20712 / CIP 104287 / JCM 15291 / NCTC 10825 / 1651/6)</name>
    <name type="common">Bacteroides splanchnicus</name>
    <dbReference type="NCBI Taxonomy" id="709991"/>
    <lineage>
        <taxon>Bacteria</taxon>
        <taxon>Pseudomonadati</taxon>
        <taxon>Bacteroidota</taxon>
        <taxon>Bacteroidia</taxon>
        <taxon>Bacteroidales</taxon>
        <taxon>Odoribacteraceae</taxon>
        <taxon>Odoribacter</taxon>
    </lineage>
</organism>
<dbReference type="HOGENOM" id="CLU_047691_3_0_10"/>
<accession>F9ZB97</accession>
<sequence>MLEKIEPMEFIEDDEIIRLFHERKREQEAFRLLVNKYKERLYWHIRKIVINHDDTDDLLQNVFVKIWQGLQEFRNDSKLYTWMYRIATNESLNFLNEKSRKVYGNSDEISVYLENTLESDTYFSGDKIQKELQRAILTLSERQRLIFNMKYFDDMPYEDMADVLGVAVGTLKATYHNAVKKIEENLKIVDTLN</sequence>
<dbReference type="GO" id="GO:0003677">
    <property type="term" value="F:DNA binding"/>
    <property type="evidence" value="ECO:0007669"/>
    <property type="project" value="InterPro"/>
</dbReference>
<proteinExistence type="inferred from homology"/>
<dbReference type="Pfam" id="PF04542">
    <property type="entry name" value="Sigma70_r2"/>
    <property type="match status" value="1"/>
</dbReference>
<dbReference type="Gene3D" id="1.10.10.10">
    <property type="entry name" value="Winged helix-like DNA-binding domain superfamily/Winged helix DNA-binding domain"/>
    <property type="match status" value="1"/>
</dbReference>
<comment type="similarity">
    <text evidence="1">Belongs to the sigma-70 factor family. ECF subfamily.</text>
</comment>
<feature type="domain" description="RNA polymerase sigma factor 70 region 4 type 2" evidence="6">
    <location>
        <begin position="130"/>
        <end position="182"/>
    </location>
</feature>
<evidence type="ECO:0000256" key="2">
    <source>
        <dbReference type="ARBA" id="ARBA00023015"/>
    </source>
</evidence>
<evidence type="ECO:0000313" key="7">
    <source>
        <dbReference type="EMBL" id="ADY34432.1"/>
    </source>
</evidence>
<dbReference type="AlphaFoldDB" id="F9ZB97"/>
<dbReference type="InterPro" id="IPR007627">
    <property type="entry name" value="RNA_pol_sigma70_r2"/>
</dbReference>
<keyword evidence="2" id="KW-0805">Transcription regulation</keyword>
<dbReference type="EMBL" id="CP002544">
    <property type="protein sequence ID" value="ADY34432.1"/>
    <property type="molecule type" value="Genomic_DNA"/>
</dbReference>
<evidence type="ECO:0000259" key="5">
    <source>
        <dbReference type="Pfam" id="PF04542"/>
    </source>
</evidence>
<dbReference type="CDD" id="cd06171">
    <property type="entry name" value="Sigma70_r4"/>
    <property type="match status" value="1"/>
</dbReference>
<dbReference type="PANTHER" id="PTHR43133:SF51">
    <property type="entry name" value="RNA POLYMERASE SIGMA FACTOR"/>
    <property type="match status" value="1"/>
</dbReference>
<keyword evidence="3" id="KW-0731">Sigma factor</keyword>
<dbReference type="KEGG" id="osp:Odosp_3481"/>
<dbReference type="SUPFAM" id="SSF88659">
    <property type="entry name" value="Sigma3 and sigma4 domains of RNA polymerase sigma factors"/>
    <property type="match status" value="1"/>
</dbReference>
<reference evidence="7 8" key="1">
    <citation type="journal article" date="2011" name="Stand. Genomic Sci.">
        <title>Complete genome sequence of Odoribacter splanchnicus type strain (1651/6).</title>
        <authorList>
            <consortium name="US DOE Joint Genome Institute (JGI-PGF)"/>
            <person name="Goker M."/>
            <person name="Gronow S."/>
            <person name="Zeytun A."/>
            <person name="Nolan M."/>
            <person name="Lucas S."/>
            <person name="Lapidus A."/>
            <person name="Hammon N."/>
            <person name="Deshpande S."/>
            <person name="Cheng J.F."/>
            <person name="Pitluck S."/>
            <person name="Liolios K."/>
            <person name="Pagani I."/>
            <person name="Ivanova N."/>
            <person name="Mavromatis K."/>
            <person name="Ovchinikova G."/>
            <person name="Pati A."/>
            <person name="Tapia R."/>
            <person name="Han C."/>
            <person name="Goodwin L."/>
            <person name="Chen A."/>
            <person name="Palaniappan K."/>
            <person name="Land M."/>
            <person name="Hauser L."/>
            <person name="Jeffries C.D."/>
            <person name="Brambilla E.M."/>
            <person name="Rohde M."/>
            <person name="Detter J.C."/>
            <person name="Woyke T."/>
            <person name="Bristow J."/>
            <person name="Markowitz V."/>
            <person name="Hugenholtz P."/>
            <person name="Eisen J.A."/>
            <person name="Kyrpides N.C."/>
            <person name="Klenk H.P."/>
        </authorList>
    </citation>
    <scope>NUCLEOTIDE SEQUENCE [LARGE SCALE GENOMIC DNA]</scope>
    <source>
        <strain evidence="8">ATCC 29572 / DSM 20712 / JCM 15291 / NCTC 10825 / 1651/6</strain>
    </source>
</reference>
<dbReference type="GO" id="GO:0006352">
    <property type="term" value="P:DNA-templated transcription initiation"/>
    <property type="evidence" value="ECO:0007669"/>
    <property type="project" value="InterPro"/>
</dbReference>
<dbReference type="SUPFAM" id="SSF88946">
    <property type="entry name" value="Sigma2 domain of RNA polymerase sigma factors"/>
    <property type="match status" value="1"/>
</dbReference>
<name>F9ZB97_ODOSD</name>
<dbReference type="PANTHER" id="PTHR43133">
    <property type="entry name" value="RNA POLYMERASE ECF-TYPE SIGMA FACTO"/>
    <property type="match status" value="1"/>
</dbReference>
<evidence type="ECO:0000259" key="6">
    <source>
        <dbReference type="Pfam" id="PF08281"/>
    </source>
</evidence>
<protein>
    <submittedName>
        <fullName evidence="7">RNA polymerase, sigma-24 subunit, ECF subfamily</fullName>
    </submittedName>
</protein>
<dbReference type="InterPro" id="IPR039425">
    <property type="entry name" value="RNA_pol_sigma-70-like"/>
</dbReference>
<dbReference type="eggNOG" id="COG1595">
    <property type="taxonomic scope" value="Bacteria"/>
</dbReference>
<dbReference type="PaxDb" id="709991-Odosp_3481"/>
<keyword evidence="4" id="KW-0804">Transcription</keyword>
<evidence type="ECO:0000313" key="8">
    <source>
        <dbReference type="Proteomes" id="UP000006657"/>
    </source>
</evidence>
<feature type="domain" description="RNA polymerase sigma-70 region 2" evidence="5">
    <location>
        <begin position="33"/>
        <end position="100"/>
    </location>
</feature>
<dbReference type="InterPro" id="IPR036388">
    <property type="entry name" value="WH-like_DNA-bd_sf"/>
</dbReference>
<gene>
    <name evidence="7" type="ordered locus">Odosp_3481</name>
</gene>
<evidence type="ECO:0000256" key="1">
    <source>
        <dbReference type="ARBA" id="ARBA00010641"/>
    </source>
</evidence>
<dbReference type="InterPro" id="IPR013324">
    <property type="entry name" value="RNA_pol_sigma_r3/r4-like"/>
</dbReference>
<keyword evidence="8" id="KW-1185">Reference proteome</keyword>
<evidence type="ECO:0000256" key="3">
    <source>
        <dbReference type="ARBA" id="ARBA00023082"/>
    </source>
</evidence>
<dbReference type="Pfam" id="PF08281">
    <property type="entry name" value="Sigma70_r4_2"/>
    <property type="match status" value="1"/>
</dbReference>
<dbReference type="InterPro" id="IPR014284">
    <property type="entry name" value="RNA_pol_sigma-70_dom"/>
</dbReference>
<dbReference type="NCBIfam" id="TIGR02937">
    <property type="entry name" value="sigma70-ECF"/>
    <property type="match status" value="1"/>
</dbReference>